<protein>
    <submittedName>
        <fullName evidence="5">Sensory transduction histidine kinase</fullName>
    </submittedName>
</protein>
<dbReference type="InterPro" id="IPR025847">
    <property type="entry name" value="MEDS_domain"/>
</dbReference>
<dbReference type="InterPro" id="IPR005467">
    <property type="entry name" value="His_kinase_dom"/>
</dbReference>
<dbReference type="InterPro" id="IPR013656">
    <property type="entry name" value="PAS_4"/>
</dbReference>
<feature type="domain" description="PAS" evidence="3">
    <location>
        <begin position="381"/>
        <end position="427"/>
    </location>
</feature>
<keyword evidence="5" id="KW-0418">Kinase</keyword>
<feature type="domain" description="PAC" evidence="4">
    <location>
        <begin position="558"/>
        <end position="610"/>
    </location>
</feature>
<dbReference type="PATRIC" id="fig|1434110.4.peg.4929"/>
<evidence type="ECO:0000259" key="4">
    <source>
        <dbReference type="PROSITE" id="PS50113"/>
    </source>
</evidence>
<gene>
    <name evidence="5" type="ORF">MSHOH_3867</name>
</gene>
<keyword evidence="5" id="KW-0808">Transferase</keyword>
<dbReference type="GeneID" id="31904852"/>
<dbReference type="InterPro" id="IPR000014">
    <property type="entry name" value="PAS"/>
</dbReference>
<evidence type="ECO:0000259" key="2">
    <source>
        <dbReference type="PROSITE" id="PS50109"/>
    </source>
</evidence>
<reference evidence="5 6" key="1">
    <citation type="submission" date="2014-07" db="EMBL/GenBank/DDBJ databases">
        <title>Methanogenic archaea and the global carbon cycle.</title>
        <authorList>
            <person name="Henriksen J.R."/>
            <person name="Luke J."/>
            <person name="Reinhart S."/>
            <person name="Benedict M.N."/>
            <person name="Youngblut N.D."/>
            <person name="Metcalf M.E."/>
            <person name="Whitaker R.J."/>
            <person name="Metcalf W.W."/>
        </authorList>
    </citation>
    <scope>NUCLEOTIDE SEQUENCE [LARGE SCALE GENOMIC DNA]</scope>
    <source>
        <strain evidence="5 6">HB-1</strain>
    </source>
</reference>
<dbReference type="Gene3D" id="3.30.565.10">
    <property type="entry name" value="Histidine kinase-like ATPase, C-terminal domain"/>
    <property type="match status" value="1"/>
</dbReference>
<dbReference type="InterPro" id="IPR035965">
    <property type="entry name" value="PAS-like_dom_sf"/>
</dbReference>
<dbReference type="OrthoDB" id="134017at2157"/>
<dbReference type="NCBIfam" id="TIGR00229">
    <property type="entry name" value="sensory_box"/>
    <property type="match status" value="3"/>
</dbReference>
<dbReference type="PROSITE" id="PS50109">
    <property type="entry name" value="HIS_KIN"/>
    <property type="match status" value="1"/>
</dbReference>
<dbReference type="Pfam" id="PF14417">
    <property type="entry name" value="MEDS"/>
    <property type="match status" value="1"/>
</dbReference>
<dbReference type="InterPro" id="IPR003594">
    <property type="entry name" value="HATPase_dom"/>
</dbReference>
<dbReference type="SMART" id="SM00387">
    <property type="entry name" value="HATPase_c"/>
    <property type="match status" value="1"/>
</dbReference>
<accession>A0A0E3WWV3</accession>
<evidence type="ECO:0000313" key="5">
    <source>
        <dbReference type="EMBL" id="AKB80350.1"/>
    </source>
</evidence>
<dbReference type="SUPFAM" id="SSF55785">
    <property type="entry name" value="PYP-like sensor domain (PAS domain)"/>
    <property type="match status" value="3"/>
</dbReference>
<dbReference type="SMART" id="SM00086">
    <property type="entry name" value="PAC"/>
    <property type="match status" value="3"/>
</dbReference>
<dbReference type="Pfam" id="PF07568">
    <property type="entry name" value="HisKA_2"/>
    <property type="match status" value="1"/>
</dbReference>
<feature type="domain" description="PAS" evidence="3">
    <location>
        <begin position="482"/>
        <end position="538"/>
    </location>
</feature>
<proteinExistence type="predicted"/>
<dbReference type="InterPro" id="IPR013655">
    <property type="entry name" value="PAS_fold_3"/>
</dbReference>
<dbReference type="Proteomes" id="UP000033101">
    <property type="component" value="Chromosome"/>
</dbReference>
<dbReference type="Pfam" id="PF02518">
    <property type="entry name" value="HATPase_c"/>
    <property type="match status" value="1"/>
</dbReference>
<dbReference type="InterPro" id="IPR011495">
    <property type="entry name" value="Sig_transdc_His_kin_sub2_dim/P"/>
</dbReference>
<dbReference type="InterPro" id="IPR000700">
    <property type="entry name" value="PAS-assoc_C"/>
</dbReference>
<dbReference type="PROSITE" id="PS50113">
    <property type="entry name" value="PAC"/>
    <property type="match status" value="3"/>
</dbReference>
<dbReference type="GO" id="GO:0016301">
    <property type="term" value="F:kinase activity"/>
    <property type="evidence" value="ECO:0007669"/>
    <property type="project" value="UniProtKB-KW"/>
</dbReference>
<dbReference type="Gene3D" id="2.10.70.100">
    <property type="match status" value="1"/>
</dbReference>
<dbReference type="EMBL" id="CP009516">
    <property type="protein sequence ID" value="AKB80350.1"/>
    <property type="molecule type" value="Genomic_DNA"/>
</dbReference>
<dbReference type="Gene3D" id="3.30.450.20">
    <property type="entry name" value="PAS domain"/>
    <property type="match status" value="3"/>
</dbReference>
<dbReference type="PANTHER" id="PTHR43065">
    <property type="entry name" value="SENSOR HISTIDINE KINASE"/>
    <property type="match status" value="1"/>
</dbReference>
<feature type="domain" description="PAC" evidence="4">
    <location>
        <begin position="429"/>
        <end position="481"/>
    </location>
</feature>
<dbReference type="SMART" id="SM00091">
    <property type="entry name" value="PAS"/>
    <property type="match status" value="3"/>
</dbReference>
<keyword evidence="1" id="KW-0175">Coiled coil</keyword>
<dbReference type="PANTHER" id="PTHR43065:SF23">
    <property type="entry name" value="SENSOR HISTIDINE KINASE PDTAS"/>
    <property type="match status" value="1"/>
</dbReference>
<organism evidence="5 6">
    <name type="scientific">Methanosarcina horonobensis HB-1 = JCM 15518</name>
    <dbReference type="NCBI Taxonomy" id="1434110"/>
    <lineage>
        <taxon>Archaea</taxon>
        <taxon>Methanobacteriati</taxon>
        <taxon>Methanobacteriota</taxon>
        <taxon>Stenosarchaea group</taxon>
        <taxon>Methanomicrobia</taxon>
        <taxon>Methanosarcinales</taxon>
        <taxon>Methanosarcinaceae</taxon>
        <taxon>Methanosarcina</taxon>
    </lineage>
</organism>
<dbReference type="InterPro" id="IPR001610">
    <property type="entry name" value="PAC"/>
</dbReference>
<feature type="coiled-coil region" evidence="1">
    <location>
        <begin position="335"/>
        <end position="365"/>
    </location>
</feature>
<dbReference type="Pfam" id="PF08448">
    <property type="entry name" value="PAS_4"/>
    <property type="match status" value="1"/>
</dbReference>
<keyword evidence="6" id="KW-1185">Reference proteome</keyword>
<dbReference type="STRING" id="1434110.MSHOH_3867"/>
<dbReference type="HOGENOM" id="CLU_000445_114_57_2"/>
<evidence type="ECO:0000313" key="6">
    <source>
        <dbReference type="Proteomes" id="UP000033101"/>
    </source>
</evidence>
<name>A0A0E3WWV3_9EURY</name>
<dbReference type="AlphaFoldDB" id="A0A0E3WWV3"/>
<dbReference type="InterPro" id="IPR036890">
    <property type="entry name" value="HATPase_C_sf"/>
</dbReference>
<dbReference type="Pfam" id="PF08447">
    <property type="entry name" value="PAS_3"/>
    <property type="match status" value="2"/>
</dbReference>
<dbReference type="KEGG" id="mhor:MSHOH_3867"/>
<dbReference type="SUPFAM" id="SSF55874">
    <property type="entry name" value="ATPase domain of HSP90 chaperone/DNA topoisomerase II/histidine kinase"/>
    <property type="match status" value="1"/>
</dbReference>
<dbReference type="CDD" id="cd00130">
    <property type="entry name" value="PAS"/>
    <property type="match status" value="3"/>
</dbReference>
<feature type="domain" description="Histidine kinase" evidence="2">
    <location>
        <begin position="618"/>
        <end position="824"/>
    </location>
</feature>
<evidence type="ECO:0000256" key="1">
    <source>
        <dbReference type="SAM" id="Coils"/>
    </source>
</evidence>
<feature type="domain" description="PAC" evidence="4">
    <location>
        <begin position="276"/>
        <end position="329"/>
    </location>
</feature>
<sequence length="828" mass="95368">MKESVRNSGIDVIGDIPWGTHFCQFYKTKEDLIDILVPYFKAGLENNELCVWITSQPLEIEEAKEAMKRAVPDIDVYLKKEQIEIIPYTHGYLKEGIFDPDRVVNSWVEKINHALAKGYDGLRAVGDNRWLEKEGWNGFVDYENKVDAIIDKHHVIGLCPYYLDICNTAEIIDVVSNHQFALIKREGKWERIENSGRKRAEEVAVQAAKDWEQTFDAVPDLIAVIDGGYRIVRANRAMAAKLGKRPEECIGLTCYRAVHGTAEPPLFCPQRQLLKDGLEHAVEAQEDVLGGSFLISVSPLYDPGGKLIRSVHVAHDITEQKKVEVALKKAHGSLEERVKERTVELEEAYKALMENERRLSEAQKMAHIGNWDWEIGSNKSYWSDEMYSIFGLDLEESGLPYDEVLNYIHPEDRKYLDNVIKRALNGELYSIDYRITRADGEERVVHLQGEVIFDKKNTPVRLRGTLQDITERKETERALELSRERYRSFIHNFKGIAFQADRDLNLEYMKGNVKEITGYGEEELISEKLWRKLIVPEDLPLFLKKEREAKGSPSACDGELDYRIRCRDGEIKWVHEVYQKIPGMDGKSMTYQGAIYDITERKETEEALKKAEEARKKEIHHRIKNNLQVISSLLDLQAEKFSEKEEVKISEILEAFRESQNRVLSTSLIHEELYKGKGIDTLDFSAYLRKLAENLFQTYILGNENIHLHMDLEENAFFNMDTAVPLGIIVNELISNSLKHAFTEGKGEIQIKLYREEEENETERSRFVMTVSDNGKGISKDIELEDLDTLGLQLVSILIDQLDGNIELKRDQGTEFRITFDIVQDCLR</sequence>
<dbReference type="RefSeq" id="WP_082089442.1">
    <property type="nucleotide sequence ID" value="NZ_CP009516.1"/>
</dbReference>
<dbReference type="PROSITE" id="PS50112">
    <property type="entry name" value="PAS"/>
    <property type="match status" value="2"/>
</dbReference>
<evidence type="ECO:0000259" key="3">
    <source>
        <dbReference type="PROSITE" id="PS50112"/>
    </source>
</evidence>